<sequence>MLTVSHLTKTYPNGKRGLIDVGFSIAPGSVTAIIGPSGAGKTTLLRSLNRLLTPEAGEIQLGNQEMRQLPPRALRLVRRQIGMIFQDYNLIEPLSALENVLHGCLGRKSLAAGMLGLYTKEEKKQALTLLEEVGLGDYALQKAGSLSGGQKQRVGIARAMMQAPQVILCDEPIASLDPASTHTVMTLLKDLAIQHDLMVIINLHQVDLAREFADHILGVNAGRIVFDDGPAALSDEALAHIYAAPEEAAYG</sequence>
<evidence type="ECO:0000256" key="3">
    <source>
        <dbReference type="ARBA" id="ARBA00022741"/>
    </source>
</evidence>
<dbReference type="GO" id="GO:0005524">
    <property type="term" value="F:ATP binding"/>
    <property type="evidence" value="ECO:0007669"/>
    <property type="project" value="UniProtKB-KW"/>
</dbReference>
<dbReference type="Proteomes" id="UP001597192">
    <property type="component" value="Unassembled WGS sequence"/>
</dbReference>
<dbReference type="RefSeq" id="WP_125696736.1">
    <property type="nucleotide sequence ID" value="NZ_JBHTOG010000031.1"/>
</dbReference>
<evidence type="ECO:0000256" key="5">
    <source>
        <dbReference type="ARBA" id="ARBA00022885"/>
    </source>
</evidence>
<keyword evidence="10" id="KW-1185">Reference proteome</keyword>
<dbReference type="SMART" id="SM00382">
    <property type="entry name" value="AAA"/>
    <property type="match status" value="1"/>
</dbReference>
<keyword evidence="3" id="KW-0547">Nucleotide-binding</keyword>
<dbReference type="PANTHER" id="PTHR43166">
    <property type="entry name" value="AMINO ACID IMPORT ATP-BINDING PROTEIN"/>
    <property type="match status" value="1"/>
</dbReference>
<comment type="caution">
    <text evidence="9">The sequence shown here is derived from an EMBL/GenBank/DDBJ whole genome shotgun (WGS) entry which is preliminary data.</text>
</comment>
<dbReference type="InterPro" id="IPR017871">
    <property type="entry name" value="ABC_transporter-like_CS"/>
</dbReference>
<keyword evidence="2" id="KW-1003">Cell membrane</keyword>
<dbReference type="NCBIfam" id="TIGR02315">
    <property type="entry name" value="ABC_phnC"/>
    <property type="match status" value="1"/>
</dbReference>
<dbReference type="InterPro" id="IPR003439">
    <property type="entry name" value="ABC_transporter-like_ATP-bd"/>
</dbReference>
<dbReference type="CDD" id="cd03256">
    <property type="entry name" value="ABC_PhnC_transporter"/>
    <property type="match status" value="1"/>
</dbReference>
<gene>
    <name evidence="9" type="primary">phnC</name>
    <name evidence="9" type="ORF">ACFQ47_06470</name>
</gene>
<organism evidence="9 10">
    <name type="scientific">Lacticaseibacillus yichunensis</name>
    <dbReference type="NCBI Taxonomy" id="2486015"/>
    <lineage>
        <taxon>Bacteria</taxon>
        <taxon>Bacillati</taxon>
        <taxon>Bacillota</taxon>
        <taxon>Bacilli</taxon>
        <taxon>Lactobacillales</taxon>
        <taxon>Lactobacillaceae</taxon>
        <taxon>Lacticaseibacillus</taxon>
    </lineage>
</organism>
<evidence type="ECO:0000259" key="8">
    <source>
        <dbReference type="PROSITE" id="PS50893"/>
    </source>
</evidence>
<dbReference type="PANTHER" id="PTHR43166:SF6">
    <property type="entry name" value="PHOSPHONATES IMPORT ATP-BINDING PROTEIN PHNC"/>
    <property type="match status" value="1"/>
</dbReference>
<dbReference type="PROSITE" id="PS50893">
    <property type="entry name" value="ABC_TRANSPORTER_2"/>
    <property type="match status" value="1"/>
</dbReference>
<evidence type="ECO:0000256" key="2">
    <source>
        <dbReference type="ARBA" id="ARBA00022475"/>
    </source>
</evidence>
<dbReference type="EMBL" id="JBHTOG010000031">
    <property type="protein sequence ID" value="MFD1432327.1"/>
    <property type="molecule type" value="Genomic_DNA"/>
</dbReference>
<evidence type="ECO:0000313" key="9">
    <source>
        <dbReference type="EMBL" id="MFD1432327.1"/>
    </source>
</evidence>
<proteinExistence type="predicted"/>
<dbReference type="PRINTS" id="PR01874">
    <property type="entry name" value="DNAREPAIRADA"/>
</dbReference>
<dbReference type="SUPFAM" id="SSF52540">
    <property type="entry name" value="P-loop containing nucleoside triphosphate hydrolases"/>
    <property type="match status" value="1"/>
</dbReference>
<protein>
    <submittedName>
        <fullName evidence="9">Phosphonate ABC transporter ATP-binding protein</fullName>
    </submittedName>
</protein>
<dbReference type="PROSITE" id="PS00211">
    <property type="entry name" value="ABC_TRANSPORTER_1"/>
    <property type="match status" value="1"/>
</dbReference>
<evidence type="ECO:0000256" key="1">
    <source>
        <dbReference type="ARBA" id="ARBA00022448"/>
    </source>
</evidence>
<dbReference type="Gene3D" id="3.40.50.300">
    <property type="entry name" value="P-loop containing nucleotide triphosphate hydrolases"/>
    <property type="match status" value="1"/>
</dbReference>
<dbReference type="InterPro" id="IPR027417">
    <property type="entry name" value="P-loop_NTPase"/>
</dbReference>
<keyword evidence="5" id="KW-0918">Phosphonate transport</keyword>
<reference evidence="10" key="1">
    <citation type="journal article" date="2019" name="Int. J. Syst. Evol. Microbiol.">
        <title>The Global Catalogue of Microorganisms (GCM) 10K type strain sequencing project: providing services to taxonomists for standard genome sequencing and annotation.</title>
        <authorList>
            <consortium name="The Broad Institute Genomics Platform"/>
            <consortium name="The Broad Institute Genome Sequencing Center for Infectious Disease"/>
            <person name="Wu L."/>
            <person name="Ma J."/>
        </authorList>
    </citation>
    <scope>NUCLEOTIDE SEQUENCE [LARGE SCALE GENOMIC DNA]</scope>
    <source>
        <strain evidence="10">CCM 8947</strain>
    </source>
</reference>
<dbReference type="InterPro" id="IPR003593">
    <property type="entry name" value="AAA+_ATPase"/>
</dbReference>
<keyword evidence="1" id="KW-0813">Transport</keyword>
<evidence type="ECO:0000256" key="6">
    <source>
        <dbReference type="ARBA" id="ARBA00022967"/>
    </source>
</evidence>
<keyword evidence="7" id="KW-0472">Membrane</keyword>
<dbReference type="Pfam" id="PF00005">
    <property type="entry name" value="ABC_tran"/>
    <property type="match status" value="1"/>
</dbReference>
<dbReference type="InterPro" id="IPR050086">
    <property type="entry name" value="MetN_ABC_transporter-like"/>
</dbReference>
<evidence type="ECO:0000313" key="10">
    <source>
        <dbReference type="Proteomes" id="UP001597192"/>
    </source>
</evidence>
<dbReference type="InterPro" id="IPR012693">
    <property type="entry name" value="ABC_transpr_PhnC"/>
</dbReference>
<keyword evidence="6" id="KW-1278">Translocase</keyword>
<evidence type="ECO:0000256" key="4">
    <source>
        <dbReference type="ARBA" id="ARBA00022840"/>
    </source>
</evidence>
<keyword evidence="4 9" id="KW-0067">ATP-binding</keyword>
<feature type="domain" description="ABC transporter" evidence="8">
    <location>
        <begin position="2"/>
        <end position="246"/>
    </location>
</feature>
<name>A0ABW4CNI1_9LACO</name>
<accession>A0ABW4CNI1</accession>
<evidence type="ECO:0000256" key="7">
    <source>
        <dbReference type="ARBA" id="ARBA00023136"/>
    </source>
</evidence>